<reference evidence="3 4" key="1">
    <citation type="submission" date="2023-12" db="EMBL/GenBank/DDBJ databases">
        <title>A high-quality genome assembly for Dillenia turbinata (Dilleniales).</title>
        <authorList>
            <person name="Chanderbali A."/>
        </authorList>
    </citation>
    <scope>NUCLEOTIDE SEQUENCE [LARGE SCALE GENOMIC DNA]</scope>
    <source>
        <strain evidence="3">LSX21</strain>
        <tissue evidence="3">Leaf</tissue>
    </source>
</reference>
<dbReference type="AlphaFoldDB" id="A0AAN8VXW2"/>
<feature type="region of interest" description="Disordered" evidence="1">
    <location>
        <begin position="224"/>
        <end position="251"/>
    </location>
</feature>
<evidence type="ECO:0008006" key="5">
    <source>
        <dbReference type="Google" id="ProtNLM"/>
    </source>
</evidence>
<feature type="transmembrane region" description="Helical" evidence="2">
    <location>
        <begin position="166"/>
        <end position="199"/>
    </location>
</feature>
<feature type="compositionally biased region" description="Basic and acidic residues" evidence="1">
    <location>
        <begin position="104"/>
        <end position="126"/>
    </location>
</feature>
<dbReference type="PANTHER" id="PTHR35275:SF1">
    <property type="entry name" value="OS07G0585900 PROTEIN"/>
    <property type="match status" value="1"/>
</dbReference>
<protein>
    <recommendedName>
        <fullName evidence="5">ZCF37</fullName>
    </recommendedName>
</protein>
<dbReference type="Proteomes" id="UP001370490">
    <property type="component" value="Unassembled WGS sequence"/>
</dbReference>
<feature type="region of interest" description="Disordered" evidence="1">
    <location>
        <begin position="104"/>
        <end position="150"/>
    </location>
</feature>
<keyword evidence="2" id="KW-0812">Transmembrane</keyword>
<keyword evidence="2" id="KW-0472">Membrane</keyword>
<gene>
    <name evidence="3" type="ORF">RJ641_029255</name>
</gene>
<evidence type="ECO:0000256" key="1">
    <source>
        <dbReference type="SAM" id="MobiDB-lite"/>
    </source>
</evidence>
<keyword evidence="4" id="KW-1185">Reference proteome</keyword>
<name>A0AAN8VXW2_9MAGN</name>
<proteinExistence type="predicted"/>
<keyword evidence="2" id="KW-1133">Transmembrane helix</keyword>
<accession>A0AAN8VXW2</accession>
<evidence type="ECO:0000313" key="3">
    <source>
        <dbReference type="EMBL" id="KAK6939724.1"/>
    </source>
</evidence>
<dbReference type="EMBL" id="JBAMMX010000005">
    <property type="protein sequence ID" value="KAK6939724.1"/>
    <property type="molecule type" value="Genomic_DNA"/>
</dbReference>
<comment type="caution">
    <text evidence="3">The sequence shown here is derived from an EMBL/GenBank/DDBJ whole genome shotgun (WGS) entry which is preliminary data.</text>
</comment>
<feature type="region of interest" description="Disordered" evidence="1">
    <location>
        <begin position="12"/>
        <end position="49"/>
    </location>
</feature>
<dbReference type="PANTHER" id="PTHR35275">
    <property type="entry name" value="ZCF37"/>
    <property type="match status" value="1"/>
</dbReference>
<organism evidence="3 4">
    <name type="scientific">Dillenia turbinata</name>
    <dbReference type="NCBI Taxonomy" id="194707"/>
    <lineage>
        <taxon>Eukaryota</taxon>
        <taxon>Viridiplantae</taxon>
        <taxon>Streptophyta</taxon>
        <taxon>Embryophyta</taxon>
        <taxon>Tracheophyta</taxon>
        <taxon>Spermatophyta</taxon>
        <taxon>Magnoliopsida</taxon>
        <taxon>eudicotyledons</taxon>
        <taxon>Gunneridae</taxon>
        <taxon>Pentapetalae</taxon>
        <taxon>Dilleniales</taxon>
        <taxon>Dilleniaceae</taxon>
        <taxon>Dillenia</taxon>
    </lineage>
</organism>
<evidence type="ECO:0000313" key="4">
    <source>
        <dbReference type="Proteomes" id="UP001370490"/>
    </source>
</evidence>
<evidence type="ECO:0000256" key="2">
    <source>
        <dbReference type="SAM" id="Phobius"/>
    </source>
</evidence>
<feature type="compositionally biased region" description="Low complexity" evidence="1">
    <location>
        <begin position="131"/>
        <end position="140"/>
    </location>
</feature>
<sequence>MINPFVCGTFPPEVEEDHEPTSPCFSPRKNKKTSMSRSNGGHNKNKNPYALRGLDKFNMLLAELEEKRQQIYSQKGSDGISLVRFVYPESNDCVPIVVKLKDKDKHKQNKSRDRIKDKPVEEKSVDKFPVNSSASAMESNENAKDQKKTKKKFSWDTEINRWSRPAYYLPAILILILLFMAVFGRSVAVLCTSVGWYLVPSIQGGNSNPRKSMKKKKVYERRFSEIKVSNNNKSGDGKDKSPGKHGHQKSW</sequence>
<dbReference type="InterPro" id="IPR045880">
    <property type="entry name" value="ZCF37"/>
</dbReference>